<feature type="domain" description="Schlafen AlbA-2" evidence="3">
    <location>
        <begin position="141"/>
        <end position="277"/>
    </location>
</feature>
<feature type="non-terminal residue" evidence="4">
    <location>
        <position position="1"/>
    </location>
</feature>
<keyword evidence="5" id="KW-1185">Reference proteome</keyword>
<dbReference type="PROSITE" id="PS50297">
    <property type="entry name" value="ANK_REP_REGION"/>
    <property type="match status" value="2"/>
</dbReference>
<evidence type="ECO:0000256" key="2">
    <source>
        <dbReference type="ARBA" id="ARBA00023043"/>
    </source>
</evidence>
<reference evidence="4" key="1">
    <citation type="submission" date="2020-04" db="EMBL/GenBank/DDBJ databases">
        <authorList>
            <person name="Alioto T."/>
            <person name="Alioto T."/>
            <person name="Gomez Garrido J."/>
        </authorList>
    </citation>
    <scope>NUCLEOTIDE SEQUENCE</scope>
    <source>
        <strain evidence="4">A484AB</strain>
    </source>
</reference>
<evidence type="ECO:0000313" key="5">
    <source>
        <dbReference type="Proteomes" id="UP001152795"/>
    </source>
</evidence>
<dbReference type="Gene3D" id="3.30.950.30">
    <property type="entry name" value="Schlafen, AAA domain"/>
    <property type="match status" value="1"/>
</dbReference>
<dbReference type="PANTHER" id="PTHR24198">
    <property type="entry name" value="ANKYRIN REPEAT AND PROTEIN KINASE DOMAIN-CONTAINING PROTEIN"/>
    <property type="match status" value="1"/>
</dbReference>
<evidence type="ECO:0000259" key="3">
    <source>
        <dbReference type="Pfam" id="PF04326"/>
    </source>
</evidence>
<dbReference type="AlphaFoldDB" id="A0A6S7IQV4"/>
<accession>A0A6S7IQV4</accession>
<evidence type="ECO:0000256" key="1">
    <source>
        <dbReference type="ARBA" id="ARBA00022737"/>
    </source>
</evidence>
<sequence length="1188" mass="134491">MDDIKENVCALLNSGGGTLILKAQADENILAKDCFRSDDVIRAVEQIFQPVIGTACVNSHLSIGNETPDEIVLNVQGFKSLCTLSYNMFLPTDTQVLPIKCDELATVIDLMNINRFIDVTDFENARSIDQFVHNSVFRIKESKTAQFKCLRSEKTKHNDLGSRIIHNKFMTYVSAFANHIGGRIYVGIDDKTGRVVGETITEAEQKDLEMKLQKHIEKMLWPEYCTPPVKGKQWDISFHAVIGSDGCPVQYVYVIVITIYASSGGVFVKAPESYHIVQIRAEESESSEILENKVQPMDFTKWKNRLLYPEGQRGIPRTLSRCDWSSTELRKECDALDGKLLRLINYGKWRDFEREAEKNRPKADDPNRIEIELVLLSKWYVYHYRKGEKDDFKSADNVMVEFNEKFCKSKDSLIFQVRGRLCLSALQRTRGDHEGSYRTAMDCLSDVEKLSPCILTAEFYVHFATMLTIIEGNEVLRGKLKGDLSQNSFKEEAMVFYNRALEHLRRISYVPLSKADMQQKSHINMAILKLGCSLSGDVVDEAVSKEAIEAASTCLKRVNESIVQDGNSLSGFRSCHHKFATSSLHYRRSQHETLIDKRMGLLESAIQAAEEVEFLATKRAQVTTNQLDIFKKRELYHNKSTILQAILKSRSPKTLQVCLDIDNGRDAILDCLRQELVSDRTFIHAVCETPLVSLVELAIEDNEHVLESLDNDDVTPLMKATEAEQLDIVELILSKDSGKKTLSWQKTSTKETALMIACKKGFHKIVKFIMENSDTNMNLGQKDKHDSNVFHHAAKHDNLLCVMIDICRRTEKYKNYKDYLNLKDKVGYVALHLAATSGSYKNVKLLLENDVPYDTLSSSSRTALHYAAFSNIETVEALLEFVKNKIDKPDAVKQFIDAVDSRLQTSLHIAASFGKWQTVSVLLDNGAAIKCDEENETALHLASFAGCTKTVKLLIRNQPAIVKHENRVGETAAMFAALGGQTEVLKILFDNKAKLWAESHGSSVEKRKTCLDWAVENNKPDTAKAILEHTNWKETMEKSAFSPDGLLAMMVKSMPNVAIDVLNKCEKKEKNKTEYDFFALQTKGEKPSGEKRIDNVTAMEALGTMAENSRIECLNHAVVQKFMEQKWSLRARKWYLGCLSIYATFLLSFTAYISLFTQGYASDARCMIISRIICYVFATLNIIRELLQ</sequence>
<dbReference type="Pfam" id="PF12796">
    <property type="entry name" value="Ank_2"/>
    <property type="match status" value="2"/>
</dbReference>
<gene>
    <name evidence="4" type="ORF">PACLA_8A009023</name>
</gene>
<dbReference type="PANTHER" id="PTHR24198:SF165">
    <property type="entry name" value="ANKYRIN REPEAT-CONTAINING PROTEIN-RELATED"/>
    <property type="match status" value="1"/>
</dbReference>
<dbReference type="SMART" id="SM00248">
    <property type="entry name" value="ANK"/>
    <property type="match status" value="9"/>
</dbReference>
<keyword evidence="1" id="KW-0677">Repeat</keyword>
<keyword evidence="2" id="KW-0040">ANK repeat</keyword>
<proteinExistence type="predicted"/>
<comment type="caution">
    <text evidence="4">The sequence shown here is derived from an EMBL/GenBank/DDBJ whole genome shotgun (WGS) entry which is preliminary data.</text>
</comment>
<keyword evidence="4" id="KW-0675">Receptor</keyword>
<dbReference type="Proteomes" id="UP001152795">
    <property type="component" value="Unassembled WGS sequence"/>
</dbReference>
<dbReference type="SUPFAM" id="SSF48403">
    <property type="entry name" value="Ankyrin repeat"/>
    <property type="match status" value="1"/>
</dbReference>
<protein>
    <submittedName>
        <fullName evidence="4">Transient receptor potential cation channel subfamily A member 1-like</fullName>
    </submittedName>
</protein>
<name>A0A6S7IQV4_PARCT</name>
<dbReference type="EMBL" id="CACRXK020010738">
    <property type="protein sequence ID" value="CAB4020013.1"/>
    <property type="molecule type" value="Genomic_DNA"/>
</dbReference>
<organism evidence="4 5">
    <name type="scientific">Paramuricea clavata</name>
    <name type="common">Red gorgonian</name>
    <name type="synonym">Violescent sea-whip</name>
    <dbReference type="NCBI Taxonomy" id="317549"/>
    <lineage>
        <taxon>Eukaryota</taxon>
        <taxon>Metazoa</taxon>
        <taxon>Cnidaria</taxon>
        <taxon>Anthozoa</taxon>
        <taxon>Octocorallia</taxon>
        <taxon>Malacalcyonacea</taxon>
        <taxon>Plexauridae</taxon>
        <taxon>Paramuricea</taxon>
    </lineage>
</organism>
<dbReference type="InterPro" id="IPR038461">
    <property type="entry name" value="Schlafen_AlbA_2_dom_sf"/>
</dbReference>
<dbReference type="InterPro" id="IPR002110">
    <property type="entry name" value="Ankyrin_rpt"/>
</dbReference>
<dbReference type="InterPro" id="IPR036770">
    <property type="entry name" value="Ankyrin_rpt-contain_sf"/>
</dbReference>
<dbReference type="PROSITE" id="PS50088">
    <property type="entry name" value="ANK_REPEAT"/>
    <property type="match status" value="2"/>
</dbReference>
<dbReference type="Gene3D" id="1.25.40.20">
    <property type="entry name" value="Ankyrin repeat-containing domain"/>
    <property type="match status" value="3"/>
</dbReference>
<evidence type="ECO:0000313" key="4">
    <source>
        <dbReference type="EMBL" id="CAB4020013.1"/>
    </source>
</evidence>
<dbReference type="InterPro" id="IPR007421">
    <property type="entry name" value="Schlafen_AlbA_2_dom"/>
</dbReference>
<dbReference type="Pfam" id="PF04326">
    <property type="entry name" value="SLFN_AlbA_2"/>
    <property type="match status" value="1"/>
</dbReference>
<dbReference type="OrthoDB" id="6052143at2759"/>